<evidence type="ECO:0000256" key="2">
    <source>
        <dbReference type="ARBA" id="ARBA00007886"/>
    </source>
</evidence>
<dbReference type="InterPro" id="IPR046953">
    <property type="entry name" value="Spore_GerAC-like_C"/>
</dbReference>
<evidence type="ECO:0000256" key="6">
    <source>
        <dbReference type="ARBA" id="ARBA00023139"/>
    </source>
</evidence>
<evidence type="ECO:0000256" key="1">
    <source>
        <dbReference type="ARBA" id="ARBA00004635"/>
    </source>
</evidence>
<keyword evidence="4" id="KW-0732">Signal</keyword>
<dbReference type="RefSeq" id="WP_191704778.1">
    <property type="nucleotide sequence ID" value="NZ_JACSPW010000014.1"/>
</dbReference>
<feature type="compositionally biased region" description="Low complexity" evidence="8">
    <location>
        <begin position="61"/>
        <end position="79"/>
    </location>
</feature>
<dbReference type="Gene3D" id="3.30.300.210">
    <property type="entry name" value="Nutrient germinant receptor protein C, domain 3"/>
    <property type="match status" value="1"/>
</dbReference>
<keyword evidence="6" id="KW-0564">Palmitate</keyword>
<name>A0ABR8XQQ9_9BACL</name>
<reference evidence="11 12" key="1">
    <citation type="submission" date="2020-08" db="EMBL/GenBank/DDBJ databases">
        <title>A Genomic Blueprint of the Chicken Gut Microbiome.</title>
        <authorList>
            <person name="Gilroy R."/>
            <person name="Ravi A."/>
            <person name="Getino M."/>
            <person name="Pursley I."/>
            <person name="Horton D.L."/>
            <person name="Alikhan N.-F."/>
            <person name="Baker D."/>
            <person name="Gharbi K."/>
            <person name="Hall N."/>
            <person name="Watson M."/>
            <person name="Adriaenssens E.M."/>
            <person name="Foster-Nyarko E."/>
            <person name="Jarju S."/>
            <person name="Secka A."/>
            <person name="Antonio M."/>
            <person name="Oren A."/>
            <person name="Chaudhuri R."/>
            <person name="La Ragione R.M."/>
            <person name="Hildebrand F."/>
            <person name="Pallen M.J."/>
        </authorList>
    </citation>
    <scope>NUCLEOTIDE SEQUENCE [LARGE SCALE GENOMIC DNA]</scope>
    <source>
        <strain evidence="11 12">Sa1YVA6</strain>
    </source>
</reference>
<dbReference type="PROSITE" id="PS51257">
    <property type="entry name" value="PROKAR_LIPOPROTEIN"/>
    <property type="match status" value="1"/>
</dbReference>
<dbReference type="Pfam" id="PF25198">
    <property type="entry name" value="Spore_GerAC_N"/>
    <property type="match status" value="1"/>
</dbReference>
<evidence type="ECO:0000259" key="9">
    <source>
        <dbReference type="Pfam" id="PF05504"/>
    </source>
</evidence>
<feature type="domain" description="Spore germination protein N-terminal" evidence="10">
    <location>
        <begin position="107"/>
        <end position="267"/>
    </location>
</feature>
<dbReference type="InterPro" id="IPR008844">
    <property type="entry name" value="Spore_GerAC-like"/>
</dbReference>
<keyword evidence="5" id="KW-0472">Membrane</keyword>
<feature type="domain" description="Spore germination GerAC-like C-terminal" evidence="9">
    <location>
        <begin position="286"/>
        <end position="445"/>
    </location>
</feature>
<dbReference type="EMBL" id="JACSPW010000014">
    <property type="protein sequence ID" value="MBD8034279.1"/>
    <property type="molecule type" value="Genomic_DNA"/>
</dbReference>
<evidence type="ECO:0000256" key="5">
    <source>
        <dbReference type="ARBA" id="ARBA00023136"/>
    </source>
</evidence>
<evidence type="ECO:0000313" key="11">
    <source>
        <dbReference type="EMBL" id="MBD8034279.1"/>
    </source>
</evidence>
<dbReference type="InterPro" id="IPR038501">
    <property type="entry name" value="Spore_GerAC_C_sf"/>
</dbReference>
<dbReference type="Proteomes" id="UP000600565">
    <property type="component" value="Unassembled WGS sequence"/>
</dbReference>
<dbReference type="InterPro" id="IPR057336">
    <property type="entry name" value="GerAC_N"/>
</dbReference>
<keyword evidence="12" id="KW-1185">Reference proteome</keyword>
<evidence type="ECO:0000256" key="3">
    <source>
        <dbReference type="ARBA" id="ARBA00022544"/>
    </source>
</evidence>
<keyword evidence="3" id="KW-0309">Germination</keyword>
<keyword evidence="7" id="KW-0449">Lipoprotein</keyword>
<accession>A0ABR8XQQ9</accession>
<sequence>MIPYKKLIFLICCLPLTAGCWDNLEVEDRSFVTGIAIDLATNKDNNKPAPSEESAAERDSQGQQQQNSQQQSNQPSSGQERIKQNQNESSLQTDERVLNYEKDEDYEQNDNNKFKLTQQLLNPSTFSSQQNTNNSNATSFRNLSQTGDTIIEMNRDMIKQAGSRTNVTHLNIVLFSEALAKEEYLFADLMDIFLREKEMLRSVKIAITEDQSSDYLSILPENEKIPSKYLSKVLENKSTLDIAQPLTVGNVQSYLLMNRSFIIPFISQVNTTTVNYDGVSVYSGIKNKVVGNLIGDEAKGVNFIQSKNQTGTINTKLDDHDVTFEILNIQSKISLKDKKMPLQFDIKIDVASGVAEQYGHLDVMKEENYQKLKSTLEKEIKEITEHTISILQNELYTDVIGLNTYLYEKHYPLWKSIKEEWEEGQHYFIKSDIQVDVNATIEKPGNIIKSH</sequence>
<gene>
    <name evidence="11" type="ORF">H9632_14500</name>
</gene>
<protein>
    <submittedName>
        <fullName evidence="11">Ger(X)C family spore germination protein</fullName>
    </submittedName>
</protein>
<comment type="caution">
    <text evidence="11">The sequence shown here is derived from an EMBL/GenBank/DDBJ whole genome shotgun (WGS) entry which is preliminary data.</text>
</comment>
<evidence type="ECO:0000256" key="4">
    <source>
        <dbReference type="ARBA" id="ARBA00022729"/>
    </source>
</evidence>
<comment type="similarity">
    <text evidence="2">Belongs to the GerABKC lipoprotein family.</text>
</comment>
<organism evidence="11 12">
    <name type="scientific">Solibacillus merdavium</name>
    <dbReference type="NCBI Taxonomy" id="2762218"/>
    <lineage>
        <taxon>Bacteria</taxon>
        <taxon>Bacillati</taxon>
        <taxon>Bacillota</taxon>
        <taxon>Bacilli</taxon>
        <taxon>Bacillales</taxon>
        <taxon>Caryophanaceae</taxon>
        <taxon>Solibacillus</taxon>
    </lineage>
</organism>
<dbReference type="Pfam" id="PF05504">
    <property type="entry name" value="Spore_GerAC"/>
    <property type="match status" value="1"/>
</dbReference>
<dbReference type="PANTHER" id="PTHR35789:SF1">
    <property type="entry name" value="SPORE GERMINATION PROTEIN B3"/>
    <property type="match status" value="1"/>
</dbReference>
<dbReference type="PANTHER" id="PTHR35789">
    <property type="entry name" value="SPORE GERMINATION PROTEIN B3"/>
    <property type="match status" value="1"/>
</dbReference>
<evidence type="ECO:0000313" key="12">
    <source>
        <dbReference type="Proteomes" id="UP000600565"/>
    </source>
</evidence>
<comment type="subcellular location">
    <subcellularLocation>
        <location evidence="1">Membrane</location>
        <topology evidence="1">Lipid-anchor</topology>
    </subcellularLocation>
</comment>
<evidence type="ECO:0000259" key="10">
    <source>
        <dbReference type="Pfam" id="PF25198"/>
    </source>
</evidence>
<evidence type="ECO:0000256" key="8">
    <source>
        <dbReference type="SAM" id="MobiDB-lite"/>
    </source>
</evidence>
<proteinExistence type="inferred from homology"/>
<evidence type="ECO:0000256" key="7">
    <source>
        <dbReference type="ARBA" id="ARBA00023288"/>
    </source>
</evidence>
<dbReference type="NCBIfam" id="TIGR02887">
    <property type="entry name" value="spore_ger_x_C"/>
    <property type="match status" value="1"/>
</dbReference>
<feature type="region of interest" description="Disordered" evidence="8">
    <location>
        <begin position="41"/>
        <end position="95"/>
    </location>
</feature>